<dbReference type="SMART" id="SM00717">
    <property type="entry name" value="SANT"/>
    <property type="match status" value="1"/>
</dbReference>
<feature type="compositionally biased region" description="Polar residues" evidence="1">
    <location>
        <begin position="337"/>
        <end position="348"/>
    </location>
</feature>
<feature type="domain" description="Myb-like" evidence="2">
    <location>
        <begin position="357"/>
        <end position="414"/>
    </location>
</feature>
<dbReference type="RefSeq" id="XP_056488559.1">
    <property type="nucleotide sequence ID" value="XM_056629257.1"/>
</dbReference>
<dbReference type="CDD" id="cd11660">
    <property type="entry name" value="SANT_TRF"/>
    <property type="match status" value="1"/>
</dbReference>
<dbReference type="SUPFAM" id="SSF46689">
    <property type="entry name" value="Homeodomain-like"/>
    <property type="match status" value="1"/>
</dbReference>
<feature type="compositionally biased region" description="Acidic residues" evidence="1">
    <location>
        <begin position="130"/>
        <end position="140"/>
    </location>
</feature>
<dbReference type="InterPro" id="IPR009057">
    <property type="entry name" value="Homeodomain-like_sf"/>
</dbReference>
<reference evidence="3" key="2">
    <citation type="journal article" date="2023" name="IMA Fungus">
        <title>Comparative genomic study of the Penicillium genus elucidates a diverse pangenome and 15 lateral gene transfer events.</title>
        <authorList>
            <person name="Petersen C."/>
            <person name="Sorensen T."/>
            <person name="Nielsen M.R."/>
            <person name="Sondergaard T.E."/>
            <person name="Sorensen J.L."/>
            <person name="Fitzpatrick D.A."/>
            <person name="Frisvad J.C."/>
            <person name="Nielsen K.L."/>
        </authorList>
    </citation>
    <scope>NUCLEOTIDE SEQUENCE</scope>
    <source>
        <strain evidence="3">IBT 29677</strain>
    </source>
</reference>
<feature type="compositionally biased region" description="Polar residues" evidence="1">
    <location>
        <begin position="296"/>
        <end position="318"/>
    </location>
</feature>
<dbReference type="GeneID" id="81368237"/>
<feature type="region of interest" description="Disordered" evidence="1">
    <location>
        <begin position="1"/>
        <end position="252"/>
    </location>
</feature>
<dbReference type="EMBL" id="JAPZBU010000006">
    <property type="protein sequence ID" value="KAJ5396507.1"/>
    <property type="molecule type" value="Genomic_DNA"/>
</dbReference>
<evidence type="ECO:0000313" key="3">
    <source>
        <dbReference type="EMBL" id="KAJ5396507.1"/>
    </source>
</evidence>
<feature type="compositionally biased region" description="Basic and acidic residues" evidence="1">
    <location>
        <begin position="319"/>
        <end position="328"/>
    </location>
</feature>
<dbReference type="AlphaFoldDB" id="A0A9W9W0U7"/>
<dbReference type="PROSITE" id="PS50090">
    <property type="entry name" value="MYB_LIKE"/>
    <property type="match status" value="1"/>
</dbReference>
<evidence type="ECO:0000313" key="4">
    <source>
        <dbReference type="Proteomes" id="UP001147747"/>
    </source>
</evidence>
<proteinExistence type="predicted"/>
<protein>
    <recommendedName>
        <fullName evidence="2">Myb-like domain-containing protein</fullName>
    </recommendedName>
</protein>
<name>A0A9W9W0U7_9EURO</name>
<evidence type="ECO:0000256" key="1">
    <source>
        <dbReference type="SAM" id="MobiDB-lite"/>
    </source>
</evidence>
<comment type="caution">
    <text evidence="3">The sequence shown here is derived from an EMBL/GenBank/DDBJ whole genome shotgun (WGS) entry which is preliminary data.</text>
</comment>
<accession>A0A9W9W0U7</accession>
<dbReference type="OrthoDB" id="5398572at2759"/>
<organism evidence="3 4">
    <name type="scientific">Penicillium cosmopolitanum</name>
    <dbReference type="NCBI Taxonomy" id="1131564"/>
    <lineage>
        <taxon>Eukaryota</taxon>
        <taxon>Fungi</taxon>
        <taxon>Dikarya</taxon>
        <taxon>Ascomycota</taxon>
        <taxon>Pezizomycotina</taxon>
        <taxon>Eurotiomycetes</taxon>
        <taxon>Eurotiomycetidae</taxon>
        <taxon>Eurotiales</taxon>
        <taxon>Aspergillaceae</taxon>
        <taxon>Penicillium</taxon>
    </lineage>
</organism>
<feature type="compositionally biased region" description="Acidic residues" evidence="1">
    <location>
        <begin position="234"/>
        <end position="248"/>
    </location>
</feature>
<evidence type="ECO:0000259" key="2">
    <source>
        <dbReference type="PROSITE" id="PS50090"/>
    </source>
</evidence>
<feature type="compositionally biased region" description="Polar residues" evidence="1">
    <location>
        <begin position="174"/>
        <end position="185"/>
    </location>
</feature>
<dbReference type="Pfam" id="PF00249">
    <property type="entry name" value="Myb_DNA-binding"/>
    <property type="match status" value="1"/>
</dbReference>
<feature type="compositionally biased region" description="Basic and acidic residues" evidence="1">
    <location>
        <begin position="39"/>
        <end position="50"/>
    </location>
</feature>
<feature type="compositionally biased region" description="Polar residues" evidence="1">
    <location>
        <begin position="81"/>
        <end position="93"/>
    </location>
</feature>
<sequence length="433" mass="49047">MSPPPPPQQISQESIEHSTPISPAKQPTPKSTHRRQSSKHNDLARNMDFLKRRREARQQQETAKGPEGDTTGFFSDMTVPEASSQPPNLSDASLPSPGEVIRNPHGVTMPREIAQTPDEDMQYPPHDNDDTLLNDGEELDLGSYRRYELMQSTSPPGSERARQNYNRGRWFDSSPRNQFTSINEPQQRRTLLDQQEHRTRINFSSEDESQLTEKRMSQKSPAKQETAKRRHDEVENDSDNDDSDDAFDPPESKMVLVSNGASKLLEISNKRQRINTTDEDSSAADQLHDDLRATRDTNQTQRKTSRQPASTQVQSPEPESSRIARARSEAVNPPPSQSRWSQANDPSSATITAANMRRRWTADENERLIQLIGRHGSAWAQIKAQDDICPRSEGGPKLQGRTQVNLKDRARNLKRACEREGTPLPKNFEFIKS</sequence>
<gene>
    <name evidence="3" type="ORF">N7509_004620</name>
</gene>
<keyword evidence="4" id="KW-1185">Reference proteome</keyword>
<dbReference type="InterPro" id="IPR001005">
    <property type="entry name" value="SANT/Myb"/>
</dbReference>
<feature type="compositionally biased region" description="Basic and acidic residues" evidence="1">
    <location>
        <begin position="286"/>
        <end position="295"/>
    </location>
</feature>
<reference evidence="3" key="1">
    <citation type="submission" date="2022-12" db="EMBL/GenBank/DDBJ databases">
        <authorList>
            <person name="Petersen C."/>
        </authorList>
    </citation>
    <scope>NUCLEOTIDE SEQUENCE</scope>
    <source>
        <strain evidence="3">IBT 29677</strain>
    </source>
</reference>
<dbReference type="Gene3D" id="1.10.10.60">
    <property type="entry name" value="Homeodomain-like"/>
    <property type="match status" value="1"/>
</dbReference>
<feature type="region of interest" description="Disordered" evidence="1">
    <location>
        <begin position="272"/>
        <end position="348"/>
    </location>
</feature>
<dbReference type="Proteomes" id="UP001147747">
    <property type="component" value="Unassembled WGS sequence"/>
</dbReference>
<feature type="compositionally biased region" description="Basic and acidic residues" evidence="1">
    <location>
        <begin position="186"/>
        <end position="199"/>
    </location>
</feature>